<dbReference type="InterPro" id="IPR001810">
    <property type="entry name" value="F-box_dom"/>
</dbReference>
<feature type="domain" description="F-box" evidence="1">
    <location>
        <begin position="10"/>
        <end position="57"/>
    </location>
</feature>
<name>A0ABD2Y726_9GENT</name>
<protein>
    <recommendedName>
        <fullName evidence="1">F-box domain-containing protein</fullName>
    </recommendedName>
</protein>
<dbReference type="SMART" id="SM00256">
    <property type="entry name" value="FBOX"/>
    <property type="match status" value="2"/>
</dbReference>
<keyword evidence="3" id="KW-1185">Reference proteome</keyword>
<gene>
    <name evidence="2" type="ORF">ACH5RR_036059</name>
</gene>
<dbReference type="EMBL" id="JBJUIK010000015">
    <property type="protein sequence ID" value="KAL3501610.1"/>
    <property type="molecule type" value="Genomic_DNA"/>
</dbReference>
<comment type="caution">
    <text evidence="2">The sequence shown here is derived from an EMBL/GenBank/DDBJ whole genome shotgun (WGS) entry which is preliminary data.</text>
</comment>
<dbReference type="PROSITE" id="PS50181">
    <property type="entry name" value="FBOX"/>
    <property type="match status" value="2"/>
</dbReference>
<dbReference type="Gene3D" id="1.20.1280.50">
    <property type="match status" value="2"/>
</dbReference>
<dbReference type="AlphaFoldDB" id="A0ABD2Y726"/>
<evidence type="ECO:0000313" key="2">
    <source>
        <dbReference type="EMBL" id="KAL3501610.1"/>
    </source>
</evidence>
<sequence>MEAIEKSNPGEKNISIPEDILQLIFQQLPAKTLFRFRCVSKHWCNIIEDPEFVYTYRVRFQNRPNLLVCKARRRMAISNDKMNEEGEEEGMSNFFLVDSKGKSVPLAVPSLIEERLFDQSVLNRVHLVEGLECIDNFIWNPTTRKLINLPPRKARMVTDDTIYMVSSHYFLGFDISTKQYKVEKLNFDVENYCSINGMLFLVIERFKLLTFEARHEKFQFLPLPDGVSNVCFAGEVNESLVLIDGKNCTKIWMLEDFVSARWNAVDISWPKPWVVNDHFSWFLAYPKVHVEPVGSIQTVQKDILFRIFQQLPAKTLLRFKCVSKHWCNIIEDPEFVDAYRVRSQNRSNLLFFKRCDEEGGRKVNDFFLVDSNGKSVLFAVPSFLEERLYPPVLHPVEGLVCLCNHIWNPITGKIITLPPRNVGMMVTDDPIDMVEEVLTLGENLWRNITHSLPPQEQIEKLYFRVENFCSINGIIYLLMQSSKLLTFEVRHEKFQILPLPDEHHDARFAGEVRERFSLIDWKCTKIWILEDFVSARWNVVDILWPKHWVVNDFSFRGKYPMRYVKFVGSIQTGEILFKLRSMYPDLSENGVDYTYTEFTCLCYNVKDKNVRMDPELSRFLP</sequence>
<dbReference type="Pfam" id="PF08268">
    <property type="entry name" value="FBA_3"/>
    <property type="match status" value="1"/>
</dbReference>
<dbReference type="InterPro" id="IPR017451">
    <property type="entry name" value="F-box-assoc_interact_dom"/>
</dbReference>
<dbReference type="InterPro" id="IPR013187">
    <property type="entry name" value="F-box-assoc_dom_typ3"/>
</dbReference>
<evidence type="ECO:0000259" key="1">
    <source>
        <dbReference type="PROSITE" id="PS50181"/>
    </source>
</evidence>
<dbReference type="CDD" id="cd22157">
    <property type="entry name" value="F-box_AtFBW1-like"/>
    <property type="match status" value="1"/>
</dbReference>
<organism evidence="2 3">
    <name type="scientific">Cinchona calisaya</name>
    <dbReference type="NCBI Taxonomy" id="153742"/>
    <lineage>
        <taxon>Eukaryota</taxon>
        <taxon>Viridiplantae</taxon>
        <taxon>Streptophyta</taxon>
        <taxon>Embryophyta</taxon>
        <taxon>Tracheophyta</taxon>
        <taxon>Spermatophyta</taxon>
        <taxon>Magnoliopsida</taxon>
        <taxon>eudicotyledons</taxon>
        <taxon>Gunneridae</taxon>
        <taxon>Pentapetalae</taxon>
        <taxon>asterids</taxon>
        <taxon>lamiids</taxon>
        <taxon>Gentianales</taxon>
        <taxon>Rubiaceae</taxon>
        <taxon>Cinchonoideae</taxon>
        <taxon>Cinchoneae</taxon>
        <taxon>Cinchona</taxon>
    </lineage>
</organism>
<dbReference type="SUPFAM" id="SSF81383">
    <property type="entry name" value="F-box domain"/>
    <property type="match status" value="2"/>
</dbReference>
<evidence type="ECO:0000313" key="3">
    <source>
        <dbReference type="Proteomes" id="UP001630127"/>
    </source>
</evidence>
<dbReference type="NCBIfam" id="TIGR01640">
    <property type="entry name" value="F_box_assoc_1"/>
    <property type="match status" value="1"/>
</dbReference>
<dbReference type="Pfam" id="PF00646">
    <property type="entry name" value="F-box"/>
    <property type="match status" value="2"/>
</dbReference>
<dbReference type="InterPro" id="IPR036047">
    <property type="entry name" value="F-box-like_dom_sf"/>
</dbReference>
<dbReference type="PANTHER" id="PTHR31672:SF13">
    <property type="entry name" value="F-BOX PROTEIN CPR30-LIKE"/>
    <property type="match status" value="1"/>
</dbReference>
<dbReference type="PANTHER" id="PTHR31672">
    <property type="entry name" value="BNACNNG10540D PROTEIN"/>
    <property type="match status" value="1"/>
</dbReference>
<feature type="domain" description="F-box" evidence="1">
    <location>
        <begin position="293"/>
        <end position="342"/>
    </location>
</feature>
<reference evidence="2 3" key="1">
    <citation type="submission" date="2024-11" db="EMBL/GenBank/DDBJ databases">
        <title>A near-complete genome assembly of Cinchona calisaya.</title>
        <authorList>
            <person name="Lian D.C."/>
            <person name="Zhao X.W."/>
            <person name="Wei L."/>
        </authorList>
    </citation>
    <scope>NUCLEOTIDE SEQUENCE [LARGE SCALE GENOMIC DNA]</scope>
    <source>
        <tissue evidence="2">Nenye</tissue>
    </source>
</reference>
<dbReference type="InterPro" id="IPR050796">
    <property type="entry name" value="SCF_F-box_component"/>
</dbReference>
<proteinExistence type="predicted"/>
<accession>A0ABD2Y726</accession>
<dbReference type="Proteomes" id="UP001630127">
    <property type="component" value="Unassembled WGS sequence"/>
</dbReference>